<evidence type="ECO:0000313" key="1">
    <source>
        <dbReference type="EMBL" id="KAJ4490305.1"/>
    </source>
</evidence>
<dbReference type="OrthoDB" id="5366606at2759"/>
<proteinExistence type="predicted"/>
<keyword evidence="2" id="KW-1185">Reference proteome</keyword>
<accession>A0A9W9ATQ4</accession>
<dbReference type="EMBL" id="JAOTPV010000001">
    <property type="protein sequence ID" value="KAJ4490305.1"/>
    <property type="molecule type" value="Genomic_DNA"/>
</dbReference>
<comment type="caution">
    <text evidence="1">The sequence shown here is derived from an EMBL/GenBank/DDBJ whole genome shotgun (WGS) entry which is preliminary data.</text>
</comment>
<name>A0A9W9ATQ4_9AGAR</name>
<organism evidence="1 2">
    <name type="scientific">Lentinula aciculospora</name>
    <dbReference type="NCBI Taxonomy" id="153920"/>
    <lineage>
        <taxon>Eukaryota</taxon>
        <taxon>Fungi</taxon>
        <taxon>Dikarya</taxon>
        <taxon>Basidiomycota</taxon>
        <taxon>Agaricomycotina</taxon>
        <taxon>Agaricomycetes</taxon>
        <taxon>Agaricomycetidae</taxon>
        <taxon>Agaricales</taxon>
        <taxon>Marasmiineae</taxon>
        <taxon>Omphalotaceae</taxon>
        <taxon>Lentinula</taxon>
    </lineage>
</organism>
<protein>
    <submittedName>
        <fullName evidence="1">Uncharacterized protein</fullName>
    </submittedName>
</protein>
<reference evidence="1" key="1">
    <citation type="submission" date="2022-08" db="EMBL/GenBank/DDBJ databases">
        <title>A Global Phylogenomic Analysis of the Shiitake Genus Lentinula.</title>
        <authorList>
            <consortium name="DOE Joint Genome Institute"/>
            <person name="Sierra-Patev S."/>
            <person name="Min B."/>
            <person name="Naranjo-Ortiz M."/>
            <person name="Looney B."/>
            <person name="Konkel Z."/>
            <person name="Slot J.C."/>
            <person name="Sakamoto Y."/>
            <person name="Steenwyk J.L."/>
            <person name="Rokas A."/>
            <person name="Carro J."/>
            <person name="Camarero S."/>
            <person name="Ferreira P."/>
            <person name="Molpeceres G."/>
            <person name="Ruiz-Duenas F.J."/>
            <person name="Serrano A."/>
            <person name="Henrissat B."/>
            <person name="Drula E."/>
            <person name="Hughes K.W."/>
            <person name="Mata J.L."/>
            <person name="Ishikawa N.K."/>
            <person name="Vargas-Isla R."/>
            <person name="Ushijima S."/>
            <person name="Smith C.A."/>
            <person name="Ahrendt S."/>
            <person name="Andreopoulos W."/>
            <person name="He G."/>
            <person name="Labutti K."/>
            <person name="Lipzen A."/>
            <person name="Ng V."/>
            <person name="Riley R."/>
            <person name="Sandor L."/>
            <person name="Barry K."/>
            <person name="Martinez A.T."/>
            <person name="Xiao Y."/>
            <person name="Gibbons J.G."/>
            <person name="Terashima K."/>
            <person name="Grigoriev I.V."/>
            <person name="Hibbett D.S."/>
        </authorList>
    </citation>
    <scope>NUCLEOTIDE SEQUENCE</scope>
    <source>
        <strain evidence="1">JLM2183</strain>
    </source>
</reference>
<dbReference type="Proteomes" id="UP001150266">
    <property type="component" value="Unassembled WGS sequence"/>
</dbReference>
<sequence length="156" mass="16670">MALREYSLRLQKGITGGFAPPTPSFIATITRPVDSDTLNITLASRPDGTPDLQSFAPRTLGYSAQATGSSLSTEALVDELYGILKELPTEQPPGSEDIYGLDTSIFWGSDDLQWINGGMNGVNGQPGSSTVQPSLEQKAHFKRAVEIVETLVGEAK</sequence>
<evidence type="ECO:0000313" key="2">
    <source>
        <dbReference type="Proteomes" id="UP001150266"/>
    </source>
</evidence>
<gene>
    <name evidence="1" type="ORF">J3R30DRAFT_3420766</name>
</gene>
<dbReference type="AlphaFoldDB" id="A0A9W9ATQ4"/>